<accession>A0A2W5R558</accession>
<organism evidence="2 3">
    <name type="scientific">Ancylobacter novellus</name>
    <name type="common">Thiobacillus novellus</name>
    <dbReference type="NCBI Taxonomy" id="921"/>
    <lineage>
        <taxon>Bacteria</taxon>
        <taxon>Pseudomonadati</taxon>
        <taxon>Pseudomonadota</taxon>
        <taxon>Alphaproteobacteria</taxon>
        <taxon>Hyphomicrobiales</taxon>
        <taxon>Xanthobacteraceae</taxon>
        <taxon>Ancylobacter</taxon>
    </lineage>
</organism>
<gene>
    <name evidence="2" type="ORF">DI549_12435</name>
</gene>
<feature type="transmembrane region" description="Helical" evidence="1">
    <location>
        <begin position="6"/>
        <end position="27"/>
    </location>
</feature>
<sequence length="105" mass="12007">MTGVVTWEMVFGMATILGAIVGVWLRIEYRMVEQVRPLNTQIAAMQAEIRLLDKLLAEHKLYAAEHYARNDSLQQMREEILNRLDQITGRLDKAFAPTPRPRAGV</sequence>
<protein>
    <submittedName>
        <fullName evidence="2">Uncharacterized protein</fullName>
    </submittedName>
</protein>
<keyword evidence="1" id="KW-0472">Membrane</keyword>
<name>A0A2W5R558_ANCNO</name>
<proteinExistence type="predicted"/>
<reference evidence="2 3" key="1">
    <citation type="submission" date="2017-08" db="EMBL/GenBank/DDBJ databases">
        <title>Infants hospitalized years apart are colonized by the same room-sourced microbial strains.</title>
        <authorList>
            <person name="Brooks B."/>
            <person name="Olm M.R."/>
            <person name="Firek B.A."/>
            <person name="Baker R."/>
            <person name="Thomas B.C."/>
            <person name="Morowitz M.J."/>
            <person name="Banfield J.F."/>
        </authorList>
    </citation>
    <scope>NUCLEOTIDE SEQUENCE [LARGE SCALE GENOMIC DNA]</scope>
    <source>
        <strain evidence="2">S2_005_001_R2_27</strain>
    </source>
</reference>
<evidence type="ECO:0000313" key="2">
    <source>
        <dbReference type="EMBL" id="PZQ82165.1"/>
    </source>
</evidence>
<comment type="caution">
    <text evidence="2">The sequence shown here is derived from an EMBL/GenBank/DDBJ whole genome shotgun (WGS) entry which is preliminary data.</text>
</comment>
<keyword evidence="1" id="KW-1133">Transmembrane helix</keyword>
<dbReference type="AlphaFoldDB" id="A0A2W5R558"/>
<evidence type="ECO:0000256" key="1">
    <source>
        <dbReference type="SAM" id="Phobius"/>
    </source>
</evidence>
<evidence type="ECO:0000313" key="3">
    <source>
        <dbReference type="Proteomes" id="UP000248887"/>
    </source>
</evidence>
<dbReference type="Proteomes" id="UP000248887">
    <property type="component" value="Unassembled WGS sequence"/>
</dbReference>
<dbReference type="EMBL" id="QFQD01000035">
    <property type="protein sequence ID" value="PZQ82165.1"/>
    <property type="molecule type" value="Genomic_DNA"/>
</dbReference>
<keyword evidence="1" id="KW-0812">Transmembrane</keyword>